<evidence type="ECO:0000313" key="23">
    <source>
        <dbReference type="Proteomes" id="UP001210231"/>
    </source>
</evidence>
<keyword evidence="13" id="KW-0067">ATP-binding</keyword>
<evidence type="ECO:0000256" key="3">
    <source>
        <dbReference type="ARBA" id="ARBA00004496"/>
    </source>
</evidence>
<feature type="coiled-coil region" evidence="19">
    <location>
        <begin position="455"/>
        <end position="482"/>
    </location>
</feature>
<keyword evidence="8" id="KW-0597">Phosphoprotein</keyword>
<evidence type="ECO:0000256" key="11">
    <source>
        <dbReference type="ARBA" id="ARBA00022741"/>
    </source>
</evidence>
<evidence type="ECO:0000259" key="21">
    <source>
        <dbReference type="PROSITE" id="PS50109"/>
    </source>
</evidence>
<evidence type="ECO:0000256" key="18">
    <source>
        <dbReference type="ARBA" id="ARBA00030800"/>
    </source>
</evidence>
<proteinExistence type="predicted"/>
<evidence type="ECO:0000256" key="2">
    <source>
        <dbReference type="ARBA" id="ARBA00001966"/>
    </source>
</evidence>
<evidence type="ECO:0000256" key="4">
    <source>
        <dbReference type="ARBA" id="ARBA00012438"/>
    </source>
</evidence>
<dbReference type="GO" id="GO:0016301">
    <property type="term" value="F:kinase activity"/>
    <property type="evidence" value="ECO:0007669"/>
    <property type="project" value="UniProtKB-KW"/>
</dbReference>
<dbReference type="Gene3D" id="1.25.40.10">
    <property type="entry name" value="Tetratricopeptide repeat domain"/>
    <property type="match status" value="2"/>
</dbReference>
<evidence type="ECO:0000256" key="5">
    <source>
        <dbReference type="ARBA" id="ARBA00017322"/>
    </source>
</evidence>
<dbReference type="Gene3D" id="3.30.565.10">
    <property type="entry name" value="Histidine kinase-like ATPase, C-terminal domain"/>
    <property type="match status" value="1"/>
</dbReference>
<dbReference type="SUPFAM" id="SSF48452">
    <property type="entry name" value="TPR-like"/>
    <property type="match status" value="2"/>
</dbReference>
<keyword evidence="6" id="KW-0004">4Fe-4S</keyword>
<organism evidence="22 23">
    <name type="scientific">Polluticaenibacter yanchengensis</name>
    <dbReference type="NCBI Taxonomy" id="3014562"/>
    <lineage>
        <taxon>Bacteria</taxon>
        <taxon>Pseudomonadati</taxon>
        <taxon>Bacteroidota</taxon>
        <taxon>Chitinophagia</taxon>
        <taxon>Chitinophagales</taxon>
        <taxon>Chitinophagaceae</taxon>
        <taxon>Polluticaenibacter</taxon>
    </lineage>
</organism>
<keyword evidence="23" id="KW-1185">Reference proteome</keyword>
<comment type="cofactor">
    <cofactor evidence="2">
        <name>[4Fe-4S] cluster</name>
        <dbReference type="ChEBI" id="CHEBI:49883"/>
    </cofactor>
</comment>
<evidence type="ECO:0000256" key="16">
    <source>
        <dbReference type="ARBA" id="ARBA00023014"/>
    </source>
</evidence>
<comment type="function">
    <text evidence="17">Member of the two-component regulatory system NreB/NreC involved in the control of dissimilatory nitrate/nitrite reduction in response to oxygen. NreB functions as a direct oxygen sensor histidine kinase which is autophosphorylated, in the absence of oxygen, probably at the conserved histidine residue, and transfers its phosphate group probably to a conserved aspartate residue of NreC. NreB/NreC activates the expression of the nitrate (narGHJI) and nitrite (nir) reductase operons, as well as the putative nitrate transporter gene narT.</text>
</comment>
<name>A0ABT4UEU0_9BACT</name>
<keyword evidence="11" id="KW-0547">Nucleotide-binding</keyword>
<dbReference type="InterPro" id="IPR011712">
    <property type="entry name" value="Sig_transdc_His_kin_sub3_dim/P"/>
</dbReference>
<evidence type="ECO:0000256" key="9">
    <source>
        <dbReference type="ARBA" id="ARBA00022679"/>
    </source>
</evidence>
<keyword evidence="19" id="KW-0175">Coiled coil</keyword>
<dbReference type="InterPro" id="IPR019734">
    <property type="entry name" value="TPR_rpt"/>
</dbReference>
<keyword evidence="12 22" id="KW-0418">Kinase</keyword>
<keyword evidence="7" id="KW-0963">Cytoplasm</keyword>
<evidence type="ECO:0000256" key="6">
    <source>
        <dbReference type="ARBA" id="ARBA00022485"/>
    </source>
</evidence>
<protein>
    <recommendedName>
        <fullName evidence="5">Oxygen sensor histidine kinase NreB</fullName>
        <ecNumber evidence="4">2.7.13.3</ecNumber>
    </recommendedName>
    <alternativeName>
        <fullName evidence="18">Nitrogen regulation protein B</fullName>
    </alternativeName>
</protein>
<evidence type="ECO:0000256" key="15">
    <source>
        <dbReference type="ARBA" id="ARBA00023012"/>
    </source>
</evidence>
<keyword evidence="10" id="KW-0479">Metal-binding</keyword>
<dbReference type="CDD" id="cd16917">
    <property type="entry name" value="HATPase_UhpB-NarQ-NarX-like"/>
    <property type="match status" value="1"/>
</dbReference>
<keyword evidence="9" id="KW-0808">Transferase</keyword>
<feature type="transmembrane region" description="Helical" evidence="20">
    <location>
        <begin position="419"/>
        <end position="439"/>
    </location>
</feature>
<evidence type="ECO:0000256" key="10">
    <source>
        <dbReference type="ARBA" id="ARBA00022723"/>
    </source>
</evidence>
<keyword evidence="15" id="KW-0902">Two-component regulatory system</keyword>
<dbReference type="SMART" id="SM00028">
    <property type="entry name" value="TPR"/>
    <property type="match status" value="3"/>
</dbReference>
<dbReference type="InterPro" id="IPR050482">
    <property type="entry name" value="Sensor_HK_TwoCompSys"/>
</dbReference>
<evidence type="ECO:0000256" key="7">
    <source>
        <dbReference type="ARBA" id="ARBA00022490"/>
    </source>
</evidence>
<keyword evidence="20" id="KW-0812">Transmembrane</keyword>
<evidence type="ECO:0000256" key="8">
    <source>
        <dbReference type="ARBA" id="ARBA00022553"/>
    </source>
</evidence>
<reference evidence="22 23" key="1">
    <citation type="submission" date="2022-12" db="EMBL/GenBank/DDBJ databases">
        <title>Chitinophagaceae gen. sp. nov., a new member of the family Chitinophagaceae, isolated from soil in a chemical factory.</title>
        <authorList>
            <person name="Ke Z."/>
        </authorList>
    </citation>
    <scope>NUCLEOTIDE SEQUENCE [LARGE SCALE GENOMIC DNA]</scope>
    <source>
        <strain evidence="22 23">LY-5</strain>
    </source>
</reference>
<evidence type="ECO:0000256" key="14">
    <source>
        <dbReference type="ARBA" id="ARBA00023004"/>
    </source>
</evidence>
<dbReference type="InterPro" id="IPR005467">
    <property type="entry name" value="His_kinase_dom"/>
</dbReference>
<sequence length="669" mass="76603">MKYILSERLTCNTRIFFLFLFTLYNSVTAFSQVERKTLSTSVYHTPQEIDRAFKEVVKLRESHTDSAIGIYHQLWENAQKIEYKTGIGKALQGLARCYSNKNDLDIAIKYCHESMKYADSSLAGRDLAVGTWLIYSDAYYFKGRYDSCAWYRYEALNEIENGKITKPDVKMKVYGSILQFWLNVHQDVSKDIFITETMQKIDAIEKEALKNKDSAVLSNVYFYKAGYYNNIKQRDSARYFCHLNIALNTVKLSHAPSVVVATWLNLSTTYLEDNQPQQALEYIAKAEERINQSMQFNNRFSIIAAFFKGDALLKLHRYQEAIRAIEPALVRAEASKITRLTELAHKSLADAYTALNQPLKASFHNRRYADLKDSLMESEKMEIIYNIEMRNRIADREKQIIAGQQTIENNRQSIRNKNILISAISSILFLVTLVGLLLYRNKSQKAKLQKEQLSAIQKQMQINQLQAMIDGEEKERNRIAKDLHDGVGGTIASARTQLSAIYRKYQQDNVEADFKNMLDVLESASIEIRQTAHNLMPDVLFNNGLPQAVEDFCNRIARGQRFNMHVEIVGTPFDLPQQLQLSVYRIIQELVHNILKHAHASEVLVQLAYHLPSLHITVEDDGVGLPPHLSKETGIGLKTIQQRVDALQGSIIFESKPGKGTSIEIEFKI</sequence>
<evidence type="ECO:0000256" key="20">
    <source>
        <dbReference type="SAM" id="Phobius"/>
    </source>
</evidence>
<comment type="subcellular location">
    <subcellularLocation>
        <location evidence="3">Cytoplasm</location>
    </subcellularLocation>
</comment>
<dbReference type="Pfam" id="PF07730">
    <property type="entry name" value="HisKA_3"/>
    <property type="match status" value="1"/>
</dbReference>
<accession>A0ABT4UEU0</accession>
<feature type="domain" description="Histidine kinase" evidence="21">
    <location>
        <begin position="583"/>
        <end position="669"/>
    </location>
</feature>
<dbReference type="Proteomes" id="UP001210231">
    <property type="component" value="Unassembled WGS sequence"/>
</dbReference>
<dbReference type="PANTHER" id="PTHR24421:SF10">
    <property type="entry name" value="NITRATE_NITRITE SENSOR PROTEIN NARQ"/>
    <property type="match status" value="1"/>
</dbReference>
<dbReference type="EMBL" id="JAQGEF010000001">
    <property type="protein sequence ID" value="MDA3613326.1"/>
    <property type="molecule type" value="Genomic_DNA"/>
</dbReference>
<dbReference type="SUPFAM" id="SSF55874">
    <property type="entry name" value="ATPase domain of HSP90 chaperone/DNA topoisomerase II/histidine kinase"/>
    <property type="match status" value="1"/>
</dbReference>
<evidence type="ECO:0000256" key="17">
    <source>
        <dbReference type="ARBA" id="ARBA00024827"/>
    </source>
</evidence>
<comment type="catalytic activity">
    <reaction evidence="1">
        <text>ATP + protein L-histidine = ADP + protein N-phospho-L-histidine.</text>
        <dbReference type="EC" id="2.7.13.3"/>
    </reaction>
</comment>
<dbReference type="InterPro" id="IPR003594">
    <property type="entry name" value="HATPase_dom"/>
</dbReference>
<dbReference type="Pfam" id="PF02518">
    <property type="entry name" value="HATPase_c"/>
    <property type="match status" value="1"/>
</dbReference>
<dbReference type="PANTHER" id="PTHR24421">
    <property type="entry name" value="NITRATE/NITRITE SENSOR PROTEIN NARX-RELATED"/>
    <property type="match status" value="1"/>
</dbReference>
<evidence type="ECO:0000256" key="19">
    <source>
        <dbReference type="SAM" id="Coils"/>
    </source>
</evidence>
<dbReference type="RefSeq" id="WP_407029658.1">
    <property type="nucleotide sequence ID" value="NZ_JAQGEF010000001.1"/>
</dbReference>
<evidence type="ECO:0000256" key="1">
    <source>
        <dbReference type="ARBA" id="ARBA00000085"/>
    </source>
</evidence>
<gene>
    <name evidence="22" type="ORF">O3P16_00790</name>
</gene>
<dbReference type="InterPro" id="IPR036890">
    <property type="entry name" value="HATPase_C_sf"/>
</dbReference>
<evidence type="ECO:0000256" key="13">
    <source>
        <dbReference type="ARBA" id="ARBA00022840"/>
    </source>
</evidence>
<dbReference type="EC" id="2.7.13.3" evidence="4"/>
<dbReference type="InterPro" id="IPR011990">
    <property type="entry name" value="TPR-like_helical_dom_sf"/>
</dbReference>
<dbReference type="InterPro" id="IPR004358">
    <property type="entry name" value="Sig_transdc_His_kin-like_C"/>
</dbReference>
<keyword evidence="16" id="KW-0411">Iron-sulfur</keyword>
<dbReference type="SMART" id="SM00387">
    <property type="entry name" value="HATPase_c"/>
    <property type="match status" value="1"/>
</dbReference>
<evidence type="ECO:0000256" key="12">
    <source>
        <dbReference type="ARBA" id="ARBA00022777"/>
    </source>
</evidence>
<dbReference type="Gene3D" id="1.20.5.1930">
    <property type="match status" value="1"/>
</dbReference>
<keyword evidence="20" id="KW-1133">Transmembrane helix</keyword>
<dbReference type="PRINTS" id="PR00344">
    <property type="entry name" value="BCTRLSENSOR"/>
</dbReference>
<dbReference type="PROSITE" id="PS50109">
    <property type="entry name" value="HIS_KIN"/>
    <property type="match status" value="1"/>
</dbReference>
<keyword evidence="20" id="KW-0472">Membrane</keyword>
<comment type="caution">
    <text evidence="22">The sequence shown here is derived from an EMBL/GenBank/DDBJ whole genome shotgun (WGS) entry which is preliminary data.</text>
</comment>
<evidence type="ECO:0000313" key="22">
    <source>
        <dbReference type="EMBL" id="MDA3613326.1"/>
    </source>
</evidence>
<keyword evidence="14" id="KW-0408">Iron</keyword>